<protein>
    <submittedName>
        <fullName evidence="9">Carbohydrate ABC transporter membrane protein 2, CUT1 family</fullName>
    </submittedName>
</protein>
<dbReference type="InterPro" id="IPR035906">
    <property type="entry name" value="MetI-like_sf"/>
</dbReference>
<reference evidence="9 10" key="1">
    <citation type="submission" date="2016-11" db="EMBL/GenBank/DDBJ databases">
        <authorList>
            <person name="Jaros S."/>
            <person name="Januszkiewicz K."/>
            <person name="Wedrychowicz H."/>
        </authorList>
    </citation>
    <scope>NUCLEOTIDE SEQUENCE [LARGE SCALE GENOMIC DNA]</scope>
    <source>
        <strain evidence="9 10">DSM 2631</strain>
    </source>
</reference>
<evidence type="ECO:0000259" key="8">
    <source>
        <dbReference type="PROSITE" id="PS50928"/>
    </source>
</evidence>
<organism evidence="9 10">
    <name type="scientific">Clostridium fallax</name>
    <dbReference type="NCBI Taxonomy" id="1533"/>
    <lineage>
        <taxon>Bacteria</taxon>
        <taxon>Bacillati</taxon>
        <taxon>Bacillota</taxon>
        <taxon>Clostridia</taxon>
        <taxon>Eubacteriales</taxon>
        <taxon>Clostridiaceae</taxon>
        <taxon>Clostridium</taxon>
    </lineage>
</organism>
<dbReference type="InterPro" id="IPR000515">
    <property type="entry name" value="MetI-like"/>
</dbReference>
<dbReference type="OrthoDB" id="156617at2"/>
<evidence type="ECO:0000313" key="9">
    <source>
        <dbReference type="EMBL" id="SHE97446.1"/>
    </source>
</evidence>
<keyword evidence="5 7" id="KW-1133">Transmembrane helix</keyword>
<dbReference type="EMBL" id="FQVM01000021">
    <property type="protein sequence ID" value="SHE97446.1"/>
    <property type="molecule type" value="Genomic_DNA"/>
</dbReference>
<keyword evidence="2 7" id="KW-0813">Transport</keyword>
<dbReference type="GO" id="GO:0055085">
    <property type="term" value="P:transmembrane transport"/>
    <property type="evidence" value="ECO:0007669"/>
    <property type="project" value="InterPro"/>
</dbReference>
<dbReference type="AlphaFoldDB" id="A0A1M4XVS0"/>
<dbReference type="SUPFAM" id="SSF161098">
    <property type="entry name" value="MetI-like"/>
    <property type="match status" value="1"/>
</dbReference>
<comment type="similarity">
    <text evidence="7">Belongs to the binding-protein-dependent transport system permease family.</text>
</comment>
<feature type="domain" description="ABC transmembrane type-1" evidence="8">
    <location>
        <begin position="75"/>
        <end position="266"/>
    </location>
</feature>
<comment type="subcellular location">
    <subcellularLocation>
        <location evidence="1 7">Cell membrane</location>
        <topology evidence="1 7">Multi-pass membrane protein</topology>
    </subcellularLocation>
</comment>
<evidence type="ECO:0000256" key="4">
    <source>
        <dbReference type="ARBA" id="ARBA00022692"/>
    </source>
</evidence>
<feature type="transmembrane region" description="Helical" evidence="7">
    <location>
        <begin position="143"/>
        <end position="166"/>
    </location>
</feature>
<dbReference type="GO" id="GO:0005886">
    <property type="term" value="C:plasma membrane"/>
    <property type="evidence" value="ECO:0007669"/>
    <property type="project" value="UniProtKB-SubCell"/>
</dbReference>
<dbReference type="InterPro" id="IPR050901">
    <property type="entry name" value="BP-dep_ABC_trans_perm"/>
</dbReference>
<dbReference type="Gene3D" id="1.10.3720.10">
    <property type="entry name" value="MetI-like"/>
    <property type="match status" value="1"/>
</dbReference>
<dbReference type="Pfam" id="PF00528">
    <property type="entry name" value="BPD_transp_1"/>
    <property type="match status" value="1"/>
</dbReference>
<accession>A0A1M4XVS0</accession>
<dbReference type="PANTHER" id="PTHR32243">
    <property type="entry name" value="MALTOSE TRANSPORT SYSTEM PERMEASE-RELATED"/>
    <property type="match status" value="1"/>
</dbReference>
<dbReference type="RefSeq" id="WP_072896874.1">
    <property type="nucleotide sequence ID" value="NZ_FQVM01000021.1"/>
</dbReference>
<evidence type="ECO:0000313" key="10">
    <source>
        <dbReference type="Proteomes" id="UP000184035"/>
    </source>
</evidence>
<feature type="transmembrane region" description="Helical" evidence="7">
    <location>
        <begin position="79"/>
        <end position="98"/>
    </location>
</feature>
<dbReference type="PANTHER" id="PTHR32243:SF18">
    <property type="entry name" value="INNER MEMBRANE ABC TRANSPORTER PERMEASE PROTEIN YCJP"/>
    <property type="match status" value="1"/>
</dbReference>
<evidence type="ECO:0000256" key="6">
    <source>
        <dbReference type="ARBA" id="ARBA00023136"/>
    </source>
</evidence>
<feature type="transmembrane region" description="Helical" evidence="7">
    <location>
        <begin position="187"/>
        <end position="212"/>
    </location>
</feature>
<evidence type="ECO:0000256" key="1">
    <source>
        <dbReference type="ARBA" id="ARBA00004651"/>
    </source>
</evidence>
<sequence>MKEKFSEKTIYYIATLIFIIFTLGPIIWCFIISITPENEMLKETASLLPSSITLGNYKEILNPSTQSHVILFNGIKNSLTISVITLLIGIPISVITGFTFSKYRFKGRNFMMKFILITTVIPVFTTIIPIYGIFSEYNMLDSLFWISVIYVSSFIPMNTWIMMTYFNSIPKGIWEAAEVDGCNEREAFFKVILPVSTPIIFACMLIMFLMSWNQFQIPLILTSSQENKVVTLIMSEFMSRDSISYGMIATCGIFSIIPPTIIAILFRKLLISGLTSGSVKG</sequence>
<dbReference type="Proteomes" id="UP000184035">
    <property type="component" value="Unassembled WGS sequence"/>
</dbReference>
<gene>
    <name evidence="9" type="ORF">SAMN05443638_12130</name>
</gene>
<dbReference type="PROSITE" id="PS50928">
    <property type="entry name" value="ABC_TM1"/>
    <property type="match status" value="1"/>
</dbReference>
<keyword evidence="6 7" id="KW-0472">Membrane</keyword>
<keyword evidence="4 7" id="KW-0812">Transmembrane</keyword>
<evidence type="ECO:0000256" key="3">
    <source>
        <dbReference type="ARBA" id="ARBA00022475"/>
    </source>
</evidence>
<feature type="transmembrane region" description="Helical" evidence="7">
    <location>
        <begin position="243"/>
        <end position="266"/>
    </location>
</feature>
<proteinExistence type="inferred from homology"/>
<name>A0A1M4XVS0_9CLOT</name>
<evidence type="ECO:0000256" key="2">
    <source>
        <dbReference type="ARBA" id="ARBA00022448"/>
    </source>
</evidence>
<keyword evidence="10" id="KW-1185">Reference proteome</keyword>
<keyword evidence="3" id="KW-1003">Cell membrane</keyword>
<evidence type="ECO:0000256" key="7">
    <source>
        <dbReference type="RuleBase" id="RU363032"/>
    </source>
</evidence>
<evidence type="ECO:0000256" key="5">
    <source>
        <dbReference type="ARBA" id="ARBA00022989"/>
    </source>
</evidence>
<dbReference type="STRING" id="1533.SAMN05443638_12130"/>
<feature type="transmembrane region" description="Helical" evidence="7">
    <location>
        <begin position="12"/>
        <end position="34"/>
    </location>
</feature>
<dbReference type="CDD" id="cd06261">
    <property type="entry name" value="TM_PBP2"/>
    <property type="match status" value="1"/>
</dbReference>
<feature type="transmembrane region" description="Helical" evidence="7">
    <location>
        <begin position="110"/>
        <end position="131"/>
    </location>
</feature>